<evidence type="ECO:0000256" key="1">
    <source>
        <dbReference type="SAM" id="MobiDB-lite"/>
    </source>
</evidence>
<organism evidence="2 3">
    <name type="scientific">Plakobranchus ocellatus</name>
    <dbReference type="NCBI Taxonomy" id="259542"/>
    <lineage>
        <taxon>Eukaryota</taxon>
        <taxon>Metazoa</taxon>
        <taxon>Spiralia</taxon>
        <taxon>Lophotrochozoa</taxon>
        <taxon>Mollusca</taxon>
        <taxon>Gastropoda</taxon>
        <taxon>Heterobranchia</taxon>
        <taxon>Euthyneura</taxon>
        <taxon>Panpulmonata</taxon>
        <taxon>Sacoglossa</taxon>
        <taxon>Placobranchoidea</taxon>
        <taxon>Plakobranchidae</taxon>
        <taxon>Plakobranchus</taxon>
    </lineage>
</organism>
<proteinExistence type="predicted"/>
<feature type="region of interest" description="Disordered" evidence="1">
    <location>
        <begin position="422"/>
        <end position="442"/>
    </location>
</feature>
<reference evidence="2 3" key="1">
    <citation type="journal article" date="2021" name="Elife">
        <title>Chloroplast acquisition without the gene transfer in kleptoplastic sea slugs, Plakobranchus ocellatus.</title>
        <authorList>
            <person name="Maeda T."/>
            <person name="Takahashi S."/>
            <person name="Yoshida T."/>
            <person name="Shimamura S."/>
            <person name="Takaki Y."/>
            <person name="Nagai Y."/>
            <person name="Toyoda A."/>
            <person name="Suzuki Y."/>
            <person name="Arimoto A."/>
            <person name="Ishii H."/>
            <person name="Satoh N."/>
            <person name="Nishiyama T."/>
            <person name="Hasebe M."/>
            <person name="Maruyama T."/>
            <person name="Minagawa J."/>
            <person name="Obokata J."/>
            <person name="Shigenobu S."/>
        </authorList>
    </citation>
    <scope>NUCLEOTIDE SEQUENCE [LARGE SCALE GENOMIC DNA]</scope>
</reference>
<comment type="caution">
    <text evidence="2">The sequence shown here is derived from an EMBL/GenBank/DDBJ whole genome shotgun (WGS) entry which is preliminary data.</text>
</comment>
<feature type="region of interest" description="Disordered" evidence="1">
    <location>
        <begin position="126"/>
        <end position="147"/>
    </location>
</feature>
<feature type="region of interest" description="Disordered" evidence="1">
    <location>
        <begin position="656"/>
        <end position="722"/>
    </location>
</feature>
<evidence type="ECO:0000313" key="3">
    <source>
        <dbReference type="Proteomes" id="UP000735302"/>
    </source>
</evidence>
<name>A0AAV3YSM1_9GAST</name>
<dbReference type="Proteomes" id="UP000735302">
    <property type="component" value="Unassembled WGS sequence"/>
</dbReference>
<feature type="compositionally biased region" description="Polar residues" evidence="1">
    <location>
        <begin position="709"/>
        <end position="720"/>
    </location>
</feature>
<evidence type="ECO:0000313" key="2">
    <source>
        <dbReference type="EMBL" id="GFN85784.1"/>
    </source>
</evidence>
<gene>
    <name evidence="2" type="ORF">PoB_001229000</name>
</gene>
<sequence>MALSKPSLCEAANAIDILKIVSNLPSGWKVVGLTELDQNKGLGATLVPNSSAQNLVEKVGEQRKSIEDSVDNQGANQNVSTAISNIGPPIISVNRQSPSLRDSCSLQASAVPDFSITPLPVVKTECREENTDLSPYDKDGKNGHDSDDFSVRAQIDHPLLMKSENEENFVIPVPASVPESPAPSVLNKQALNSIIPASDMLLPVGCESKWTVVGVTTLPQTEDAKSVAQAQSFAITEPSTSSSVLHSDESMIKSTQQSPTVLNIPSCPFQSSNFSGLTSPEKTNGHSPAHFSMLNADSHLMNWTVVGITSTLTSTSTPYLMAPQSGFGGTITTSSLVQENMSMNSIQSIPQRTFDRSTNAQPKLDLIKTKVTDEYKSTEAYHQNGAFLSPFQVLSTDPNIDTQNHVPNEWRVVGMSPIGASSSSFSSLSKSEPKSSQNFSPFTFSTNLTTSTTLTTEAPSMVAPYDQPQISTRNAPSFGSEPTDLSTHVQQPKVVMPLSPQVCDSSLIMSSGLPLSEDTAMTSSEAQSDRKYSLPLHSRDPVLSTLASGSLESVQSAPLDEAHGCQWKVVGVFTNDKVSMLPQDKHCSDNDLAVSPPAGPWIASSKCESDFDKKHPLGLNCTLRAKDLLKKTDASKVKKNTVFNLLKIKRYQTSETDHVDASNQDFPDQEYIHSPPDDIPHKRCRVQPARSSSKRQSLYSPPSDEARSGVSSLKNSSDSEVANHCAEDEMDSNQVLKKERISSFDSLLDGMENKKCELSDSSVVQSPVRRRKLKVPRKMVADVDYHPFDSSSDSS</sequence>
<feature type="compositionally biased region" description="Polar residues" evidence="1">
    <location>
        <begin position="468"/>
        <end position="477"/>
    </location>
</feature>
<dbReference type="EMBL" id="BLXT01001455">
    <property type="protein sequence ID" value="GFN85784.1"/>
    <property type="molecule type" value="Genomic_DNA"/>
</dbReference>
<accession>A0AAV3YSM1</accession>
<feature type="region of interest" description="Disordered" evidence="1">
    <location>
        <begin position="466"/>
        <end position="486"/>
    </location>
</feature>
<protein>
    <submittedName>
        <fullName evidence="2">Uncharacterized protein</fullName>
    </submittedName>
</protein>
<dbReference type="AlphaFoldDB" id="A0AAV3YSM1"/>
<keyword evidence="3" id="KW-1185">Reference proteome</keyword>
<feature type="compositionally biased region" description="Polar residues" evidence="1">
    <location>
        <begin position="689"/>
        <end position="700"/>
    </location>
</feature>